<gene>
    <name evidence="7" type="primary">urdA_1</name>
    <name evidence="8" type="synonym">urdA_2</name>
    <name evidence="7" type="ORF">MESMUL_17140</name>
    <name evidence="8" type="ORF">MESMUL_22630</name>
</gene>
<feature type="chain" id="PRO_5034114281" description="Urocanate reductase" evidence="5">
    <location>
        <begin position="26"/>
        <end position="595"/>
    </location>
</feature>
<comment type="cofactor">
    <cofactor evidence="5">
        <name>FAD</name>
        <dbReference type="ChEBI" id="CHEBI:57692"/>
    </cofactor>
    <text evidence="5">Binds 1 FAD per subunit.</text>
</comment>
<dbReference type="GO" id="GO:0010181">
    <property type="term" value="F:FMN binding"/>
    <property type="evidence" value="ECO:0007669"/>
    <property type="project" value="InterPro"/>
</dbReference>
<evidence type="ECO:0000256" key="2">
    <source>
        <dbReference type="ARBA" id="ARBA00022630"/>
    </source>
</evidence>
<comment type="caution">
    <text evidence="7">The sequence shown here is derived from an EMBL/GenBank/DDBJ whole genome shotgun (WGS) entry which is preliminary data.</text>
</comment>
<evidence type="ECO:0000313" key="8">
    <source>
        <dbReference type="EMBL" id="GBO94909.1"/>
    </source>
</evidence>
<feature type="domain" description="FMN-binding" evidence="6">
    <location>
        <begin position="36"/>
        <end position="110"/>
    </location>
</feature>
<accession>A0A388SFZ1</accession>
<organism evidence="7 9">
    <name type="scientific">Mesosutterella multiformis</name>
    <dbReference type="NCBI Taxonomy" id="2259133"/>
    <lineage>
        <taxon>Bacteria</taxon>
        <taxon>Pseudomonadati</taxon>
        <taxon>Pseudomonadota</taxon>
        <taxon>Betaproteobacteria</taxon>
        <taxon>Burkholderiales</taxon>
        <taxon>Sutterellaceae</taxon>
        <taxon>Mesosutterella</taxon>
    </lineage>
</organism>
<dbReference type="Pfam" id="PF00890">
    <property type="entry name" value="FAD_binding_2"/>
    <property type="match status" value="1"/>
</dbReference>
<evidence type="ECO:0000256" key="5">
    <source>
        <dbReference type="RuleBase" id="RU366062"/>
    </source>
</evidence>
<reference evidence="7 9" key="1">
    <citation type="journal article" date="2018" name="Int. J. Syst. Evol. Microbiol.">
        <title>Mesosutterella multiformis gen. nov., sp. nov., a member of the family Sutterellaceae and Sutterella megalosphaeroides sp. nov., isolated from human faeces.</title>
        <authorList>
            <person name="Sakamoto M."/>
            <person name="Ikeyama N."/>
            <person name="Kunihiro T."/>
            <person name="Iino T."/>
            <person name="Yuki M."/>
            <person name="Ohkuma M."/>
        </authorList>
    </citation>
    <scope>NUCLEOTIDE SEQUENCE [LARGE SCALE GENOMIC DNA]</scope>
    <source>
        <strain evidence="7 9">4NBBH2</strain>
    </source>
</reference>
<dbReference type="Gene3D" id="3.90.1010.20">
    <property type="match status" value="1"/>
</dbReference>
<sequence length="595" mass="63254">MNTKSIRFAAVMAAVIGAFAFQASAATVTTTGTGVGKDGDIKVQVTFDANKIQSIKVLSQNENPVLAEKVFTDLKDNVVKTNSTDLDAISGATFSSKGFLAAVKDAAKKAGVTLTKDGQKSLKKAASMIPAKSTYDVVVVGAGGAGFAAAIEAKNTGASVVMLEKMPTVGGNSLISGAEMNAARNWVQPKLGILDDSAERHAQDTYIGGDKKGDLEVIRTMTGNALSAAKWARDYIGVRFEPDNLFMFGGHTRKRALIPYGQTGTEFITKLYAKANELKIPVITNMKAVELIKDASGRVVGVKATMNGQNYEFDAKGGVVLATGGFGHNAAMVKKYDPSLDERFKSTDSPSATGEALYMAERAGAELVNMQYIQTYPICDPVSGSIELIADARFDGAILINQKGQRFVEELGRRDVISHAILAQPGSYCWVLWNDKIGNISKTVEAHPDEYSVFTKTGTMKTCGDLKCIAEFTKIPYSNLKATIDRVDSMTGPGNDKDFHNRGGLVDMSQGKYYVVKAVPSIHHTMGGIRINPKSQALDKNGKVIPGLYAAGEVTGVTHGTNRLGGNAYADILVFGRIAGEGAAWDALSLGKTAK</sequence>
<dbReference type="PRINTS" id="PR00368">
    <property type="entry name" value="FADPNR"/>
</dbReference>
<evidence type="ECO:0000256" key="4">
    <source>
        <dbReference type="ARBA" id="ARBA00023002"/>
    </source>
</evidence>
<comment type="cofactor">
    <cofactor evidence="5">
        <name>FMN</name>
        <dbReference type="ChEBI" id="CHEBI:58210"/>
    </cofactor>
    <text evidence="5">Binds 1 or 2 FMN covalently per subunit.</text>
</comment>
<dbReference type="InterPro" id="IPR027477">
    <property type="entry name" value="Succ_DH/fumarate_Rdtase_cat_sf"/>
</dbReference>
<dbReference type="InterPro" id="IPR003953">
    <property type="entry name" value="FAD-dep_OxRdtase_2_FAD-bd"/>
</dbReference>
<dbReference type="Proteomes" id="UP000266091">
    <property type="component" value="Unassembled WGS sequence"/>
</dbReference>
<comment type="catalytic activity">
    <reaction evidence="5">
        <text>dihydrourocanate + A = urocanate + AH2</text>
        <dbReference type="Rhea" id="RHEA:36059"/>
        <dbReference type="ChEBI" id="CHEBI:13193"/>
        <dbReference type="ChEBI" id="CHEBI:17499"/>
        <dbReference type="ChEBI" id="CHEBI:27247"/>
        <dbReference type="ChEBI" id="CHEBI:72991"/>
        <dbReference type="EC" id="1.3.99.33"/>
    </reaction>
</comment>
<feature type="signal peptide" evidence="5">
    <location>
        <begin position="1"/>
        <end position="25"/>
    </location>
</feature>
<dbReference type="PANTHER" id="PTHR43400:SF7">
    <property type="entry name" value="FAD-DEPENDENT OXIDOREDUCTASE 2 FAD BINDING DOMAIN-CONTAINING PROTEIN"/>
    <property type="match status" value="1"/>
</dbReference>
<keyword evidence="3 5" id="KW-0274">FAD</keyword>
<dbReference type="SUPFAM" id="SSF56425">
    <property type="entry name" value="Succinate dehydrogenase/fumarate reductase flavoprotein, catalytic domain"/>
    <property type="match status" value="1"/>
</dbReference>
<dbReference type="NCBIfam" id="TIGR01813">
    <property type="entry name" value="flavo_cyto_c"/>
    <property type="match status" value="1"/>
</dbReference>
<dbReference type="SUPFAM" id="SSF51905">
    <property type="entry name" value="FAD/NAD(P)-binding domain"/>
    <property type="match status" value="1"/>
</dbReference>
<dbReference type="EMBL" id="BGZJ01000002">
    <property type="protein sequence ID" value="GBO94360.1"/>
    <property type="molecule type" value="Genomic_DNA"/>
</dbReference>
<evidence type="ECO:0000256" key="1">
    <source>
        <dbReference type="ARBA" id="ARBA00008040"/>
    </source>
</evidence>
<dbReference type="AlphaFoldDB" id="A0A388SFZ1"/>
<dbReference type="PANTHER" id="PTHR43400">
    <property type="entry name" value="FUMARATE REDUCTASE"/>
    <property type="match status" value="1"/>
</dbReference>
<accession>A0A401LIY5</accession>
<dbReference type="InterPro" id="IPR007329">
    <property type="entry name" value="FMN-bd"/>
</dbReference>
<dbReference type="EC" id="1.3.99.33" evidence="5"/>
<name>A0A388SFZ1_9BURK</name>
<dbReference type="SMART" id="SM00900">
    <property type="entry name" value="FMN_bind"/>
    <property type="match status" value="1"/>
</dbReference>
<dbReference type="Gene3D" id="3.90.700.10">
    <property type="entry name" value="Succinate dehydrogenase/fumarate reductase flavoprotein, catalytic domain"/>
    <property type="match status" value="1"/>
</dbReference>
<dbReference type="GO" id="GO:0016020">
    <property type="term" value="C:membrane"/>
    <property type="evidence" value="ECO:0007669"/>
    <property type="project" value="InterPro"/>
</dbReference>
<evidence type="ECO:0000259" key="6">
    <source>
        <dbReference type="SMART" id="SM00900"/>
    </source>
</evidence>
<dbReference type="GO" id="GO:0016491">
    <property type="term" value="F:oxidoreductase activity"/>
    <property type="evidence" value="ECO:0007669"/>
    <property type="project" value="UniProtKB-KW"/>
</dbReference>
<dbReference type="Gene3D" id="3.50.50.60">
    <property type="entry name" value="FAD/NAD(P)-binding domain"/>
    <property type="match status" value="1"/>
</dbReference>
<comment type="similarity">
    <text evidence="1 5">Belongs to the FAD-dependent oxidoreductase 2 family. FRD/SDH subfamily.</text>
</comment>
<reference evidence="7" key="2">
    <citation type="journal article" date="2019" name="Microbiol. Resour. Announc.">
        <title>Draft Genome Sequence of Mesosutterella multiformis JCM 32464T, a Member of the Family Sutterellaceae, Isolated from Human Feces.</title>
        <authorList>
            <person name="Ikeyama N."/>
            <person name="Ohkuma M."/>
            <person name="Sakamoto M."/>
        </authorList>
    </citation>
    <scope>NUCLEOTIDE SEQUENCE</scope>
    <source>
        <strain evidence="7">4NBBH2</strain>
    </source>
</reference>
<dbReference type="InterPro" id="IPR036188">
    <property type="entry name" value="FAD/NAD-bd_sf"/>
</dbReference>
<dbReference type="Pfam" id="PF04205">
    <property type="entry name" value="FMN_bind"/>
    <property type="match status" value="1"/>
</dbReference>
<dbReference type="InterPro" id="IPR010960">
    <property type="entry name" value="Flavocytochrome_c"/>
</dbReference>
<dbReference type="OrthoDB" id="9813348at2"/>
<keyword evidence="4 5" id="KW-0560">Oxidoreductase</keyword>
<dbReference type="RefSeq" id="WP_116270644.1">
    <property type="nucleotide sequence ID" value="NZ_BGZJ01000002.1"/>
</dbReference>
<protein>
    <recommendedName>
        <fullName evidence="5">Urocanate reductase</fullName>
        <ecNumber evidence="5">1.3.99.33</ecNumber>
    </recommendedName>
</protein>
<proteinExistence type="inferred from homology"/>
<evidence type="ECO:0000313" key="7">
    <source>
        <dbReference type="EMBL" id="GBO94360.1"/>
    </source>
</evidence>
<keyword evidence="5" id="KW-0732">Signal</keyword>
<keyword evidence="9" id="KW-1185">Reference proteome</keyword>
<dbReference type="EMBL" id="BGZJ01000002">
    <property type="protein sequence ID" value="GBO94909.1"/>
    <property type="molecule type" value="Genomic_DNA"/>
</dbReference>
<evidence type="ECO:0000256" key="3">
    <source>
        <dbReference type="ARBA" id="ARBA00022827"/>
    </source>
</evidence>
<dbReference type="InterPro" id="IPR050315">
    <property type="entry name" value="FAD-oxidoreductase_2"/>
</dbReference>
<evidence type="ECO:0000313" key="9">
    <source>
        <dbReference type="Proteomes" id="UP000266091"/>
    </source>
</evidence>
<keyword evidence="2 5" id="KW-0285">Flavoprotein</keyword>